<evidence type="ECO:0000313" key="2">
    <source>
        <dbReference type="Proteomes" id="UP000297855"/>
    </source>
</evidence>
<protein>
    <submittedName>
        <fullName evidence="1">Uncharacterized protein</fullName>
    </submittedName>
</protein>
<comment type="caution">
    <text evidence="1">The sequence shown here is derived from an EMBL/GenBank/DDBJ whole genome shotgun (WGS) entry which is preliminary data.</text>
</comment>
<dbReference type="AlphaFoldDB" id="A0A4R9GQ43"/>
<dbReference type="Proteomes" id="UP000297855">
    <property type="component" value="Unassembled WGS sequence"/>
</dbReference>
<keyword evidence="2" id="KW-1185">Reference proteome</keyword>
<dbReference type="OrthoDB" id="324356at2"/>
<dbReference type="RefSeq" id="WP_135813026.1">
    <property type="nucleotide sequence ID" value="NZ_RQEV01000008.1"/>
</dbReference>
<name>A0A4R9GQ43_9LEPT</name>
<accession>A0A4R9GQ43</accession>
<gene>
    <name evidence="1" type="ORF">EHO61_07580</name>
</gene>
<reference evidence="1" key="1">
    <citation type="journal article" date="2019" name="PLoS Negl. Trop. Dis.">
        <title>Revisiting the worldwide diversity of Leptospira species in the environment.</title>
        <authorList>
            <person name="Vincent A.T."/>
            <person name="Schiettekatte O."/>
            <person name="Bourhy P."/>
            <person name="Veyrier F.J."/>
            <person name="Picardeau M."/>
        </authorList>
    </citation>
    <scope>NUCLEOTIDE SEQUENCE [LARGE SCALE GENOMIC DNA]</scope>
    <source>
        <strain evidence="1">SCS5</strain>
    </source>
</reference>
<dbReference type="EMBL" id="RQEV01000008">
    <property type="protein sequence ID" value="TGK19323.1"/>
    <property type="molecule type" value="Genomic_DNA"/>
</dbReference>
<organism evidence="1 2">
    <name type="scientific">Leptospira fluminis</name>
    <dbReference type="NCBI Taxonomy" id="2484979"/>
    <lineage>
        <taxon>Bacteria</taxon>
        <taxon>Pseudomonadati</taxon>
        <taxon>Spirochaetota</taxon>
        <taxon>Spirochaetia</taxon>
        <taxon>Leptospirales</taxon>
        <taxon>Leptospiraceae</taxon>
        <taxon>Leptospira</taxon>
    </lineage>
</organism>
<proteinExistence type="predicted"/>
<evidence type="ECO:0000313" key="1">
    <source>
        <dbReference type="EMBL" id="TGK19323.1"/>
    </source>
</evidence>
<sequence length="215" mass="24502">MKTSDFMDKLMKYGTDKYGLEYEGWVIFGARGITTENNDDISSNNDDINEYNDALYLIRSVGGKPEYKSYVCTIDPGLYWLQHPMNVNGTARIAQGIYKYKVGIHRGHQALTQYSKVTVNRYEPHSSDKPWFQWKDEPIAGKQTDFLAVDIHAKSSTSKFVDKASAGCTVINSTWTDPPWKDFFSTVETYLATEHKPYICYCVLDQDTAISLIQS</sequence>